<evidence type="ECO:0000313" key="1">
    <source>
        <dbReference type="EMBL" id="WAR10923.1"/>
    </source>
</evidence>
<protein>
    <recommendedName>
        <fullName evidence="3">Ycf1</fullName>
    </recommendedName>
</protein>
<proteinExistence type="predicted"/>
<name>A0ABY7ELQ7_MYAAR</name>
<sequence length="177" mass="21091">LNLNRQNQKKNTLIEHHKTGKNEILDEYKVLKSRRKSGVKREEALTYKEIKLMKNRLHLKDWDVLNKNSQLIIHPDVFMDITQERLLQILQDNPNHQITFFKEIIRQNQHKDKGTVDLIRNSQLTIPFEGIPDVFSDIREVEQQIQQDVANYTAYSNVNVWLDLLFFHCPNNTIYLI</sequence>
<evidence type="ECO:0000313" key="2">
    <source>
        <dbReference type="Proteomes" id="UP001164746"/>
    </source>
</evidence>
<evidence type="ECO:0008006" key="3">
    <source>
        <dbReference type="Google" id="ProtNLM"/>
    </source>
</evidence>
<gene>
    <name evidence="1" type="ORF">MAR_035999</name>
</gene>
<keyword evidence="2" id="KW-1185">Reference proteome</keyword>
<reference evidence="1" key="1">
    <citation type="submission" date="2022-11" db="EMBL/GenBank/DDBJ databases">
        <title>Centuries of genome instability and evolution in soft-shell clam transmissible cancer (bioRxiv).</title>
        <authorList>
            <person name="Hart S.F.M."/>
            <person name="Yonemitsu M.A."/>
            <person name="Giersch R.M."/>
            <person name="Beal B.F."/>
            <person name="Arriagada G."/>
            <person name="Davis B.W."/>
            <person name="Ostrander E.A."/>
            <person name="Goff S.P."/>
            <person name="Metzger M.J."/>
        </authorList>
    </citation>
    <scope>NUCLEOTIDE SEQUENCE</scope>
    <source>
        <strain evidence="1">MELC-2E11</strain>
        <tissue evidence="1">Siphon/mantle</tissue>
    </source>
</reference>
<accession>A0ABY7ELQ7</accession>
<organism evidence="1 2">
    <name type="scientific">Mya arenaria</name>
    <name type="common">Soft-shell clam</name>
    <dbReference type="NCBI Taxonomy" id="6604"/>
    <lineage>
        <taxon>Eukaryota</taxon>
        <taxon>Metazoa</taxon>
        <taxon>Spiralia</taxon>
        <taxon>Lophotrochozoa</taxon>
        <taxon>Mollusca</taxon>
        <taxon>Bivalvia</taxon>
        <taxon>Autobranchia</taxon>
        <taxon>Heteroconchia</taxon>
        <taxon>Euheterodonta</taxon>
        <taxon>Imparidentia</taxon>
        <taxon>Neoheterodontei</taxon>
        <taxon>Myida</taxon>
        <taxon>Myoidea</taxon>
        <taxon>Myidae</taxon>
        <taxon>Mya</taxon>
    </lineage>
</organism>
<dbReference type="EMBL" id="CP111018">
    <property type="protein sequence ID" value="WAR10923.1"/>
    <property type="molecule type" value="Genomic_DNA"/>
</dbReference>
<feature type="non-terminal residue" evidence="1">
    <location>
        <position position="1"/>
    </location>
</feature>
<dbReference type="Proteomes" id="UP001164746">
    <property type="component" value="Chromosome 7"/>
</dbReference>